<comment type="caution">
    <text evidence="1">The sequence shown here is derived from an EMBL/GenBank/DDBJ whole genome shotgun (WGS) entry which is preliminary data.</text>
</comment>
<proteinExistence type="predicted"/>
<reference evidence="1 2" key="1">
    <citation type="submission" date="2015-02" db="EMBL/GenBank/DDBJ databases">
        <title>Nostoc linckia genome annotation.</title>
        <authorList>
            <person name="Zhou Z."/>
        </authorList>
    </citation>
    <scope>NUCLEOTIDE SEQUENCE [LARGE SCALE GENOMIC DNA]</scope>
    <source>
        <strain evidence="2">z8</strain>
    </source>
</reference>
<dbReference type="GO" id="GO:0003677">
    <property type="term" value="F:DNA binding"/>
    <property type="evidence" value="ECO:0007669"/>
    <property type="project" value="InterPro"/>
</dbReference>
<protein>
    <submittedName>
        <fullName evidence="1">Uncharacterized protein</fullName>
    </submittedName>
</protein>
<name>A0A9Q5Z5V7_NOSLI</name>
<dbReference type="AlphaFoldDB" id="A0A9Q5Z5V7"/>
<accession>A0A9Q5Z5V7</accession>
<organism evidence="1 2">
    <name type="scientific">Nostoc linckia z8</name>
    <dbReference type="NCBI Taxonomy" id="1628746"/>
    <lineage>
        <taxon>Bacteria</taxon>
        <taxon>Bacillati</taxon>
        <taxon>Cyanobacteriota</taxon>
        <taxon>Cyanophyceae</taxon>
        <taxon>Nostocales</taxon>
        <taxon>Nostocaceae</taxon>
        <taxon>Nostoc</taxon>
    </lineage>
</organism>
<sequence length="212" mass="24254">MGLNSPSNIYQLKMMSDFTENEIKIALLLATGKSVIEVAEIVGVNRKTIQRLKKKDGFDKLIIDSKTDKYKDVENKLDVEIEKHKPVIIKNVIAEIVEKELEELSRDKLKEIYLTVSNNLIRMGEKLRVKLEEHIDNIDEISPRLYAQYAKSYQDIVQAPIAINKLLSNNVDDEEVRIVVDFNDDTPPFLEEGNTTPPTTIDIESQVKVEDI</sequence>
<dbReference type="GO" id="GO:0006355">
    <property type="term" value="P:regulation of DNA-templated transcription"/>
    <property type="evidence" value="ECO:0007669"/>
    <property type="project" value="InterPro"/>
</dbReference>
<dbReference type="SUPFAM" id="SSF46894">
    <property type="entry name" value="C-terminal effector domain of the bipartite response regulators"/>
    <property type="match status" value="1"/>
</dbReference>
<dbReference type="EMBL" id="LAHD01000151">
    <property type="protein sequence ID" value="PHJ95088.1"/>
    <property type="molecule type" value="Genomic_DNA"/>
</dbReference>
<gene>
    <name evidence="1" type="ORF">VF08_32755</name>
</gene>
<evidence type="ECO:0000313" key="2">
    <source>
        <dbReference type="Proteomes" id="UP000222310"/>
    </source>
</evidence>
<dbReference type="InterPro" id="IPR016032">
    <property type="entry name" value="Sig_transdc_resp-reg_C-effctor"/>
</dbReference>
<evidence type="ECO:0000313" key="1">
    <source>
        <dbReference type="EMBL" id="PHJ95088.1"/>
    </source>
</evidence>
<dbReference type="Proteomes" id="UP000222310">
    <property type="component" value="Unassembled WGS sequence"/>
</dbReference>